<dbReference type="Pfam" id="PF00392">
    <property type="entry name" value="GntR"/>
    <property type="match status" value="1"/>
</dbReference>
<comment type="caution">
    <text evidence="5">The sequence shown here is derived from an EMBL/GenBank/DDBJ whole genome shotgun (WGS) entry which is preliminary data.</text>
</comment>
<dbReference type="PANTHER" id="PTHR38445">
    <property type="entry name" value="HTH-TYPE TRANSCRIPTIONAL REPRESSOR YTRA"/>
    <property type="match status" value="1"/>
</dbReference>
<dbReference type="InterPro" id="IPR000524">
    <property type="entry name" value="Tscrpt_reg_HTH_GntR"/>
</dbReference>
<dbReference type="SMART" id="SM00345">
    <property type="entry name" value="HTH_GNTR"/>
    <property type="match status" value="1"/>
</dbReference>
<organism evidence="5 6">
    <name type="scientific">Streptococcus anginosus F0211</name>
    <dbReference type="NCBI Taxonomy" id="706437"/>
    <lineage>
        <taxon>Bacteria</taxon>
        <taxon>Bacillati</taxon>
        <taxon>Bacillota</taxon>
        <taxon>Bacilli</taxon>
        <taxon>Lactobacillales</taxon>
        <taxon>Streptococcaceae</taxon>
        <taxon>Streptococcus</taxon>
        <taxon>Streptococcus anginosus group</taxon>
    </lineage>
</organism>
<dbReference type="SUPFAM" id="SSF46785">
    <property type="entry name" value="Winged helix' DNA-binding domain"/>
    <property type="match status" value="1"/>
</dbReference>
<accession>E6J2A2</accession>
<evidence type="ECO:0000256" key="3">
    <source>
        <dbReference type="ARBA" id="ARBA00023163"/>
    </source>
</evidence>
<sequence length="127" mass="14456">MMNIQINNSSDDPIYLQIKNQIKAQIISGDLKVGEQLPSIRFLAKELRVSMLTAKRAFDELELDGFINSVQGKGNFVAAQNKEIIREEYLKKIESKLQEVVELSEIADVSSDELIEMLKSYVEGEYE</sequence>
<dbReference type="CDD" id="cd07377">
    <property type="entry name" value="WHTH_GntR"/>
    <property type="match status" value="1"/>
</dbReference>
<dbReference type="Proteomes" id="UP000002973">
    <property type="component" value="Unassembled WGS sequence"/>
</dbReference>
<dbReference type="GO" id="GO:0003700">
    <property type="term" value="F:DNA-binding transcription factor activity"/>
    <property type="evidence" value="ECO:0007669"/>
    <property type="project" value="InterPro"/>
</dbReference>
<feature type="domain" description="HTH gntR-type" evidence="4">
    <location>
        <begin position="12"/>
        <end position="80"/>
    </location>
</feature>
<dbReference type="eggNOG" id="COG1725">
    <property type="taxonomic scope" value="Bacteria"/>
</dbReference>
<dbReference type="EMBL" id="AECT01000035">
    <property type="protein sequence ID" value="EFU22038.1"/>
    <property type="molecule type" value="Genomic_DNA"/>
</dbReference>
<reference evidence="5 6" key="1">
    <citation type="submission" date="2010-11" db="EMBL/GenBank/DDBJ databases">
        <authorList>
            <person name="Weinstock G."/>
            <person name="Sodergren E."/>
            <person name="Clifton S."/>
            <person name="Fulton L."/>
            <person name="Fulton B."/>
            <person name="Courtney L."/>
            <person name="Fronick C."/>
            <person name="Harrison M."/>
            <person name="Strong C."/>
            <person name="Farmer C."/>
            <person name="Delahaunty K."/>
            <person name="Markovic C."/>
            <person name="Hall O."/>
            <person name="Minx P."/>
            <person name="Tomlinson C."/>
            <person name="Mitreva M."/>
            <person name="Hou S."/>
            <person name="Chen J."/>
            <person name="Wollam A."/>
            <person name="Pepin K.H."/>
            <person name="Johnson M."/>
            <person name="Bhonagiri V."/>
            <person name="Zhang X."/>
            <person name="Suruliraj S."/>
            <person name="Warren W."/>
            <person name="Chinwalla A."/>
            <person name="Mardis E.R."/>
            <person name="Wilson R.K."/>
        </authorList>
    </citation>
    <scope>NUCLEOTIDE SEQUENCE [LARGE SCALE GENOMIC DNA]</scope>
    <source>
        <strain evidence="5 6">F0211</strain>
    </source>
</reference>
<evidence type="ECO:0000256" key="2">
    <source>
        <dbReference type="ARBA" id="ARBA00023125"/>
    </source>
</evidence>
<keyword evidence="2" id="KW-0238">DNA-binding</keyword>
<dbReference type="Gene3D" id="1.10.10.10">
    <property type="entry name" value="Winged helix-like DNA-binding domain superfamily/Winged helix DNA-binding domain"/>
    <property type="match status" value="1"/>
</dbReference>
<dbReference type="PROSITE" id="PS50949">
    <property type="entry name" value="HTH_GNTR"/>
    <property type="match status" value="1"/>
</dbReference>
<dbReference type="AlphaFoldDB" id="E6J2A2"/>
<evidence type="ECO:0000259" key="4">
    <source>
        <dbReference type="PROSITE" id="PS50949"/>
    </source>
</evidence>
<evidence type="ECO:0000256" key="1">
    <source>
        <dbReference type="ARBA" id="ARBA00023015"/>
    </source>
</evidence>
<dbReference type="InterPro" id="IPR036390">
    <property type="entry name" value="WH_DNA-bd_sf"/>
</dbReference>
<dbReference type="InterPro" id="IPR036388">
    <property type="entry name" value="WH-like_DNA-bd_sf"/>
</dbReference>
<name>E6J2A2_STRAP</name>
<protein>
    <submittedName>
        <fullName evidence="5">Transcriptional regulator, GntR family</fullName>
    </submittedName>
</protein>
<proteinExistence type="predicted"/>
<gene>
    <name evidence="5" type="ORF">HMPREF0813_01392</name>
</gene>
<keyword evidence="3" id="KW-0804">Transcription</keyword>
<keyword evidence="1" id="KW-0805">Transcription regulation</keyword>
<evidence type="ECO:0000313" key="6">
    <source>
        <dbReference type="Proteomes" id="UP000002973"/>
    </source>
</evidence>
<dbReference type="PANTHER" id="PTHR38445:SF7">
    <property type="entry name" value="GNTR-FAMILY TRANSCRIPTIONAL REGULATOR"/>
    <property type="match status" value="1"/>
</dbReference>
<evidence type="ECO:0000313" key="5">
    <source>
        <dbReference type="EMBL" id="EFU22038.1"/>
    </source>
</evidence>
<dbReference type="GO" id="GO:0003677">
    <property type="term" value="F:DNA binding"/>
    <property type="evidence" value="ECO:0007669"/>
    <property type="project" value="UniProtKB-KW"/>
</dbReference>